<keyword evidence="1 3" id="KW-0597">Phosphoprotein</keyword>
<feature type="domain" description="HTH luxR-type" evidence="4">
    <location>
        <begin position="156"/>
        <end position="221"/>
    </location>
</feature>
<dbReference type="CDD" id="cd17535">
    <property type="entry name" value="REC_NarL-like"/>
    <property type="match status" value="1"/>
</dbReference>
<feature type="modified residue" description="4-aspartylphosphate" evidence="3">
    <location>
        <position position="58"/>
    </location>
</feature>
<dbReference type="AlphaFoldDB" id="A0A7V2SWI0"/>
<accession>A0A7V2SWI0</accession>
<dbReference type="InterPro" id="IPR016032">
    <property type="entry name" value="Sig_transdc_resp-reg_C-effctor"/>
</dbReference>
<dbReference type="PROSITE" id="PS50110">
    <property type="entry name" value="RESPONSE_REGULATORY"/>
    <property type="match status" value="1"/>
</dbReference>
<sequence length="223" mass="25123">MNLNRISIIIVDDHRILASGLKMLLEQEEDMEVVGEAEDAQSALSLVEERRPDCVLLDISLPDRSGLEIIGQIIEKSHSTRILMLTMHEDQSYLQKAMDLGAAGFVLKRALDSDLIYAIRAVMRGECYIHPRMLKGVFKQMASEKDDAKEANPTKEDILWNSLSPREREVMEAVAKGYTSKEIAERCYLSEKTVSTYRSRAMAKLGVKNRASIVKLVKKLGLL</sequence>
<dbReference type="GO" id="GO:0003677">
    <property type="term" value="F:DNA binding"/>
    <property type="evidence" value="ECO:0007669"/>
    <property type="project" value="UniProtKB-KW"/>
</dbReference>
<evidence type="ECO:0000259" key="4">
    <source>
        <dbReference type="PROSITE" id="PS50043"/>
    </source>
</evidence>
<dbReference type="InterPro" id="IPR011006">
    <property type="entry name" value="CheY-like_superfamily"/>
</dbReference>
<organism evidence="6">
    <name type="scientific">Dissulfuribacter thermophilus</name>
    <dbReference type="NCBI Taxonomy" id="1156395"/>
    <lineage>
        <taxon>Bacteria</taxon>
        <taxon>Pseudomonadati</taxon>
        <taxon>Thermodesulfobacteriota</taxon>
        <taxon>Dissulfuribacteria</taxon>
        <taxon>Dissulfuribacterales</taxon>
        <taxon>Dissulfuribacteraceae</taxon>
        <taxon>Dissulfuribacter</taxon>
    </lineage>
</organism>
<dbReference type="PROSITE" id="PS50043">
    <property type="entry name" value="HTH_LUXR_2"/>
    <property type="match status" value="1"/>
</dbReference>
<evidence type="ECO:0000256" key="1">
    <source>
        <dbReference type="ARBA" id="ARBA00022553"/>
    </source>
</evidence>
<dbReference type="CDD" id="cd06170">
    <property type="entry name" value="LuxR_C_like"/>
    <property type="match status" value="1"/>
</dbReference>
<dbReference type="EMBL" id="DRND01000417">
    <property type="protein sequence ID" value="HFC47271.1"/>
    <property type="molecule type" value="Genomic_DNA"/>
</dbReference>
<evidence type="ECO:0000313" key="6">
    <source>
        <dbReference type="EMBL" id="HFC47271.1"/>
    </source>
</evidence>
<dbReference type="InterPro" id="IPR001789">
    <property type="entry name" value="Sig_transdc_resp-reg_receiver"/>
</dbReference>
<dbReference type="Pfam" id="PF00072">
    <property type="entry name" value="Response_reg"/>
    <property type="match status" value="1"/>
</dbReference>
<feature type="domain" description="Response regulatory" evidence="5">
    <location>
        <begin position="7"/>
        <end position="123"/>
    </location>
</feature>
<keyword evidence="2" id="KW-0238">DNA-binding</keyword>
<dbReference type="InterPro" id="IPR039420">
    <property type="entry name" value="WalR-like"/>
</dbReference>
<dbReference type="PROSITE" id="PS00622">
    <property type="entry name" value="HTH_LUXR_1"/>
    <property type="match status" value="1"/>
</dbReference>
<evidence type="ECO:0000259" key="5">
    <source>
        <dbReference type="PROSITE" id="PS50110"/>
    </source>
</evidence>
<evidence type="ECO:0000256" key="2">
    <source>
        <dbReference type="ARBA" id="ARBA00023125"/>
    </source>
</evidence>
<dbReference type="GO" id="GO:0000160">
    <property type="term" value="P:phosphorelay signal transduction system"/>
    <property type="evidence" value="ECO:0007669"/>
    <property type="project" value="InterPro"/>
</dbReference>
<dbReference type="Gene3D" id="3.40.50.2300">
    <property type="match status" value="1"/>
</dbReference>
<name>A0A7V2SWI0_9BACT</name>
<dbReference type="PRINTS" id="PR00038">
    <property type="entry name" value="HTHLUXR"/>
</dbReference>
<evidence type="ECO:0000256" key="3">
    <source>
        <dbReference type="PROSITE-ProRule" id="PRU00169"/>
    </source>
</evidence>
<dbReference type="InterPro" id="IPR058245">
    <property type="entry name" value="NreC/VraR/RcsB-like_REC"/>
</dbReference>
<gene>
    <name evidence="6" type="ORF">ENJ63_05240</name>
</gene>
<dbReference type="SUPFAM" id="SSF52172">
    <property type="entry name" value="CheY-like"/>
    <property type="match status" value="1"/>
</dbReference>
<dbReference type="InterPro" id="IPR000792">
    <property type="entry name" value="Tscrpt_reg_LuxR_C"/>
</dbReference>
<reference evidence="6" key="1">
    <citation type="journal article" date="2020" name="mSystems">
        <title>Genome- and Community-Level Interaction Insights into Carbon Utilization and Element Cycling Functions of Hydrothermarchaeota in Hydrothermal Sediment.</title>
        <authorList>
            <person name="Zhou Z."/>
            <person name="Liu Y."/>
            <person name="Xu W."/>
            <person name="Pan J."/>
            <person name="Luo Z.H."/>
            <person name="Li M."/>
        </authorList>
    </citation>
    <scope>NUCLEOTIDE SEQUENCE [LARGE SCALE GENOMIC DNA]</scope>
    <source>
        <strain evidence="6">HyVt-503</strain>
    </source>
</reference>
<dbReference type="Proteomes" id="UP000885797">
    <property type="component" value="Unassembled WGS sequence"/>
</dbReference>
<dbReference type="Pfam" id="PF00196">
    <property type="entry name" value="GerE"/>
    <property type="match status" value="1"/>
</dbReference>
<dbReference type="SMART" id="SM00448">
    <property type="entry name" value="REC"/>
    <property type="match status" value="1"/>
</dbReference>
<proteinExistence type="predicted"/>
<dbReference type="SUPFAM" id="SSF46894">
    <property type="entry name" value="C-terminal effector domain of the bipartite response regulators"/>
    <property type="match status" value="1"/>
</dbReference>
<dbReference type="GO" id="GO:0006355">
    <property type="term" value="P:regulation of DNA-templated transcription"/>
    <property type="evidence" value="ECO:0007669"/>
    <property type="project" value="InterPro"/>
</dbReference>
<dbReference type="PANTHER" id="PTHR43214">
    <property type="entry name" value="TWO-COMPONENT RESPONSE REGULATOR"/>
    <property type="match status" value="1"/>
</dbReference>
<protein>
    <submittedName>
        <fullName evidence="6">Response regulator transcription factor</fullName>
    </submittedName>
</protein>
<comment type="caution">
    <text evidence="6">The sequence shown here is derived from an EMBL/GenBank/DDBJ whole genome shotgun (WGS) entry which is preliminary data.</text>
</comment>
<dbReference type="SMART" id="SM00421">
    <property type="entry name" value="HTH_LUXR"/>
    <property type="match status" value="1"/>
</dbReference>